<accession>A0A538TNS2</accession>
<keyword evidence="4" id="KW-0804">Transcription</keyword>
<dbReference type="InterPro" id="IPR039425">
    <property type="entry name" value="RNA_pol_sigma-70-like"/>
</dbReference>
<dbReference type="InterPro" id="IPR013249">
    <property type="entry name" value="RNA_pol_sigma70_r4_t2"/>
</dbReference>
<feature type="domain" description="RNA polymerase sigma-70 region 2" evidence="6">
    <location>
        <begin position="44"/>
        <end position="104"/>
    </location>
</feature>
<evidence type="ECO:0000259" key="7">
    <source>
        <dbReference type="Pfam" id="PF08281"/>
    </source>
</evidence>
<protein>
    <submittedName>
        <fullName evidence="8">RNA polymerase sigma factor</fullName>
    </submittedName>
</protein>
<dbReference type="Proteomes" id="UP000317691">
    <property type="component" value="Unassembled WGS sequence"/>
</dbReference>
<dbReference type="AlphaFoldDB" id="A0A538TNS2"/>
<dbReference type="InterPro" id="IPR014284">
    <property type="entry name" value="RNA_pol_sigma-70_dom"/>
</dbReference>
<evidence type="ECO:0000259" key="6">
    <source>
        <dbReference type="Pfam" id="PF04542"/>
    </source>
</evidence>
<dbReference type="EMBL" id="VBOZ01000014">
    <property type="protein sequence ID" value="TMQ65255.1"/>
    <property type="molecule type" value="Genomic_DNA"/>
</dbReference>
<dbReference type="Pfam" id="PF08281">
    <property type="entry name" value="Sigma70_r4_2"/>
    <property type="match status" value="1"/>
</dbReference>
<dbReference type="PANTHER" id="PTHR43133">
    <property type="entry name" value="RNA POLYMERASE ECF-TYPE SIGMA FACTO"/>
    <property type="match status" value="1"/>
</dbReference>
<proteinExistence type="inferred from homology"/>
<evidence type="ECO:0000256" key="2">
    <source>
        <dbReference type="ARBA" id="ARBA00023015"/>
    </source>
</evidence>
<reference evidence="8 9" key="1">
    <citation type="journal article" date="2019" name="Nat. Microbiol.">
        <title>Mediterranean grassland soil C-N compound turnover is dependent on rainfall and depth, and is mediated by genomically divergent microorganisms.</title>
        <authorList>
            <person name="Diamond S."/>
            <person name="Andeer P.F."/>
            <person name="Li Z."/>
            <person name="Crits-Christoph A."/>
            <person name="Burstein D."/>
            <person name="Anantharaman K."/>
            <person name="Lane K.R."/>
            <person name="Thomas B.C."/>
            <person name="Pan C."/>
            <person name="Northen T.R."/>
            <person name="Banfield J.F."/>
        </authorList>
    </citation>
    <scope>NUCLEOTIDE SEQUENCE [LARGE SCALE GENOMIC DNA]</scope>
    <source>
        <strain evidence="8">WS_9</strain>
    </source>
</reference>
<dbReference type="SUPFAM" id="SSF88946">
    <property type="entry name" value="Sigma2 domain of RNA polymerase sigma factors"/>
    <property type="match status" value="1"/>
</dbReference>
<comment type="similarity">
    <text evidence="1">Belongs to the sigma-70 factor family. ECF subfamily.</text>
</comment>
<gene>
    <name evidence="8" type="ORF">E6K79_05695</name>
</gene>
<dbReference type="Gene3D" id="1.10.10.10">
    <property type="entry name" value="Winged helix-like DNA-binding domain superfamily/Winged helix DNA-binding domain"/>
    <property type="match status" value="1"/>
</dbReference>
<organism evidence="8 9">
    <name type="scientific">Eiseniibacteriota bacterium</name>
    <dbReference type="NCBI Taxonomy" id="2212470"/>
    <lineage>
        <taxon>Bacteria</taxon>
        <taxon>Candidatus Eiseniibacteriota</taxon>
    </lineage>
</organism>
<evidence type="ECO:0000256" key="4">
    <source>
        <dbReference type="ARBA" id="ARBA00023163"/>
    </source>
</evidence>
<dbReference type="SUPFAM" id="SSF88659">
    <property type="entry name" value="Sigma3 and sigma4 domains of RNA polymerase sigma factors"/>
    <property type="match status" value="1"/>
</dbReference>
<dbReference type="GO" id="GO:0016987">
    <property type="term" value="F:sigma factor activity"/>
    <property type="evidence" value="ECO:0007669"/>
    <property type="project" value="UniProtKB-KW"/>
</dbReference>
<keyword evidence="3" id="KW-0731">Sigma factor</keyword>
<comment type="caution">
    <text evidence="8">The sequence shown here is derived from an EMBL/GenBank/DDBJ whole genome shotgun (WGS) entry which is preliminary data.</text>
</comment>
<sequence>MNEESPWGPGVTAPTTLENAVPPASERADVSRAQNGDTRAFERLYRTHAARIFSLARRMIGVDLAGELTQDVFVRAWEKLRTFRGESAFGTWLHRVAINVILHRRGVLRVERGRLEDDEDALDQVVARRGSSELGMDLEGAIGKLPSGARVVFVLHDVEGFKHEEIADLLGVTAGTTKAQLHRARMILRQHLCR</sequence>
<evidence type="ECO:0000313" key="8">
    <source>
        <dbReference type="EMBL" id="TMQ65255.1"/>
    </source>
</evidence>
<name>A0A538TNS2_UNCEI</name>
<keyword evidence="2" id="KW-0805">Transcription regulation</keyword>
<dbReference type="InterPro" id="IPR013325">
    <property type="entry name" value="RNA_pol_sigma_r2"/>
</dbReference>
<evidence type="ECO:0000256" key="1">
    <source>
        <dbReference type="ARBA" id="ARBA00010641"/>
    </source>
</evidence>
<dbReference type="GO" id="GO:0006352">
    <property type="term" value="P:DNA-templated transcription initiation"/>
    <property type="evidence" value="ECO:0007669"/>
    <property type="project" value="InterPro"/>
</dbReference>
<evidence type="ECO:0000256" key="5">
    <source>
        <dbReference type="SAM" id="MobiDB-lite"/>
    </source>
</evidence>
<dbReference type="GO" id="GO:0003677">
    <property type="term" value="F:DNA binding"/>
    <property type="evidence" value="ECO:0007669"/>
    <property type="project" value="InterPro"/>
</dbReference>
<dbReference type="CDD" id="cd06171">
    <property type="entry name" value="Sigma70_r4"/>
    <property type="match status" value="1"/>
</dbReference>
<dbReference type="InterPro" id="IPR036388">
    <property type="entry name" value="WH-like_DNA-bd_sf"/>
</dbReference>
<dbReference type="PANTHER" id="PTHR43133:SF46">
    <property type="entry name" value="RNA POLYMERASE SIGMA-70 FACTOR ECF SUBFAMILY"/>
    <property type="match status" value="1"/>
</dbReference>
<dbReference type="Pfam" id="PF04542">
    <property type="entry name" value="Sigma70_r2"/>
    <property type="match status" value="1"/>
</dbReference>
<dbReference type="Gene3D" id="1.10.1740.10">
    <property type="match status" value="1"/>
</dbReference>
<dbReference type="NCBIfam" id="TIGR02937">
    <property type="entry name" value="sigma70-ECF"/>
    <property type="match status" value="1"/>
</dbReference>
<feature type="domain" description="RNA polymerase sigma factor 70 region 4 type 2" evidence="7">
    <location>
        <begin position="137"/>
        <end position="186"/>
    </location>
</feature>
<dbReference type="InterPro" id="IPR013324">
    <property type="entry name" value="RNA_pol_sigma_r3/r4-like"/>
</dbReference>
<evidence type="ECO:0000256" key="3">
    <source>
        <dbReference type="ARBA" id="ARBA00023082"/>
    </source>
</evidence>
<feature type="region of interest" description="Disordered" evidence="5">
    <location>
        <begin position="1"/>
        <end position="33"/>
    </location>
</feature>
<dbReference type="InterPro" id="IPR007627">
    <property type="entry name" value="RNA_pol_sigma70_r2"/>
</dbReference>
<evidence type="ECO:0000313" key="9">
    <source>
        <dbReference type="Proteomes" id="UP000317691"/>
    </source>
</evidence>